<dbReference type="EMBL" id="BMGK01000002">
    <property type="protein sequence ID" value="GGD85043.1"/>
    <property type="molecule type" value="Genomic_DNA"/>
</dbReference>
<gene>
    <name evidence="4" type="ORF">GCM10011312_06390</name>
</gene>
<keyword evidence="5" id="KW-1185">Reference proteome</keyword>
<dbReference type="InterPro" id="IPR008978">
    <property type="entry name" value="HSP20-like_chaperone"/>
</dbReference>
<comment type="caution">
    <text evidence="4">The sequence shown here is derived from an EMBL/GenBank/DDBJ whole genome shotgun (WGS) entry which is preliminary data.</text>
</comment>
<reference evidence="4" key="1">
    <citation type="journal article" date="2014" name="Int. J. Syst. Evol. Microbiol.">
        <title>Complete genome sequence of Corynebacterium casei LMG S-19264T (=DSM 44701T), isolated from a smear-ripened cheese.</title>
        <authorList>
            <consortium name="US DOE Joint Genome Institute (JGI-PGF)"/>
            <person name="Walter F."/>
            <person name="Albersmeier A."/>
            <person name="Kalinowski J."/>
            <person name="Ruckert C."/>
        </authorList>
    </citation>
    <scope>NUCLEOTIDE SEQUENCE</scope>
    <source>
        <strain evidence="4">CGMCC 1.12924</strain>
    </source>
</reference>
<evidence type="ECO:0000313" key="4">
    <source>
        <dbReference type="EMBL" id="GGD85043.1"/>
    </source>
</evidence>
<sequence>MDGWLPSIFEDLFNDSRLADVSTFGSTLPAVNIKETADDFLVEVAVPGKKKEDFNIELDQNVLTISSEEKSENEESSDDGRYSRKEFNYTAFKRAFTLPETVEQEKIKATYDNGVLSIQVPKREESKQKPKRMIAVS</sequence>
<proteinExistence type="inferred from homology"/>
<evidence type="ECO:0000256" key="1">
    <source>
        <dbReference type="PROSITE-ProRule" id="PRU00285"/>
    </source>
</evidence>
<accession>A0A8J2Y5G0</accession>
<dbReference type="SUPFAM" id="SSF49764">
    <property type="entry name" value="HSP20-like chaperones"/>
    <property type="match status" value="1"/>
</dbReference>
<feature type="domain" description="SHSP" evidence="3">
    <location>
        <begin position="22"/>
        <end position="137"/>
    </location>
</feature>
<organism evidence="4 5">
    <name type="scientific">Planktosalinus lacus</name>
    <dbReference type="NCBI Taxonomy" id="1526573"/>
    <lineage>
        <taxon>Bacteria</taxon>
        <taxon>Pseudomonadati</taxon>
        <taxon>Bacteroidota</taxon>
        <taxon>Flavobacteriia</taxon>
        <taxon>Flavobacteriales</taxon>
        <taxon>Flavobacteriaceae</taxon>
        <taxon>Planktosalinus</taxon>
    </lineage>
</organism>
<name>A0A8J2Y5G0_9FLAO</name>
<dbReference type="PROSITE" id="PS01031">
    <property type="entry name" value="SHSP"/>
    <property type="match status" value="1"/>
</dbReference>
<evidence type="ECO:0000313" key="5">
    <source>
        <dbReference type="Proteomes" id="UP000652231"/>
    </source>
</evidence>
<comment type="similarity">
    <text evidence="1 2">Belongs to the small heat shock protein (HSP20) family.</text>
</comment>
<dbReference type="AlphaFoldDB" id="A0A8J2Y5G0"/>
<dbReference type="Pfam" id="PF00011">
    <property type="entry name" value="HSP20"/>
    <property type="match status" value="1"/>
</dbReference>
<dbReference type="PANTHER" id="PTHR11527">
    <property type="entry name" value="HEAT-SHOCK PROTEIN 20 FAMILY MEMBER"/>
    <property type="match status" value="1"/>
</dbReference>
<evidence type="ECO:0000256" key="2">
    <source>
        <dbReference type="RuleBase" id="RU003616"/>
    </source>
</evidence>
<dbReference type="Gene3D" id="2.60.40.790">
    <property type="match status" value="1"/>
</dbReference>
<reference evidence="4" key="2">
    <citation type="submission" date="2020-09" db="EMBL/GenBank/DDBJ databases">
        <authorList>
            <person name="Sun Q."/>
            <person name="Zhou Y."/>
        </authorList>
    </citation>
    <scope>NUCLEOTIDE SEQUENCE</scope>
    <source>
        <strain evidence="4">CGMCC 1.12924</strain>
    </source>
</reference>
<evidence type="ECO:0000259" key="3">
    <source>
        <dbReference type="PROSITE" id="PS01031"/>
    </source>
</evidence>
<dbReference type="Proteomes" id="UP000652231">
    <property type="component" value="Unassembled WGS sequence"/>
</dbReference>
<dbReference type="InterPro" id="IPR002068">
    <property type="entry name" value="A-crystallin/Hsp20_dom"/>
</dbReference>
<dbReference type="CDD" id="cd06464">
    <property type="entry name" value="ACD_sHsps-like"/>
    <property type="match status" value="1"/>
</dbReference>
<protein>
    <submittedName>
        <fullName evidence="4">Heat-shock protein</fullName>
    </submittedName>
</protein>
<dbReference type="InterPro" id="IPR031107">
    <property type="entry name" value="Small_HSP"/>
</dbReference>